<accession>A0ABW2KCM2</accession>
<feature type="compositionally biased region" description="Pro residues" evidence="1">
    <location>
        <begin position="324"/>
        <end position="350"/>
    </location>
</feature>
<dbReference type="Gene3D" id="1.10.150.480">
    <property type="match status" value="1"/>
</dbReference>
<keyword evidence="2" id="KW-0472">Membrane</keyword>
<keyword evidence="6" id="KW-1185">Reference proteome</keyword>
<sequence>MIHETLPHSPRRGRRVVTGLAAAATATFLAFGASAGPAFADTPLNGGAKGSYVGNGQGGEQVTTSEGRFRTNLFRLRLEDGTELLTYCIDVKTGIRNGANYVEDAWETYPGQGQFAEPARVHWILQNSYPTLDEAALGEAAGIQGLTAEQAVAGTQAAIWHFSNEIDLQGNNNPNVQALYDYLVENAQELPQTAEPDASLSITPESAEGRAGETIGEFTVSTSAESLPLSLEGPEGVQLVDLETGEPVEAVGNGDSFGVQVPADAAPGEASVSGSVTAEVHTGRLFRGAPGEDATQTLITAEGDEAEINAGVRVSWTEGVPEESPSPSPSETPSPSPSAPESPAPSPTPSTPDEQTPPTTPPSPGGGLPVTGAALGGLIAVAAVAIGGGGAAMYLARKRKSGQPDDAAQ</sequence>
<keyword evidence="3" id="KW-0732">Signal</keyword>
<name>A0ABW2KCM2_9ACTN</name>
<dbReference type="Pfam" id="PF08341">
    <property type="entry name" value="TED"/>
    <property type="match status" value="1"/>
</dbReference>
<evidence type="ECO:0000313" key="5">
    <source>
        <dbReference type="EMBL" id="MFC7327796.1"/>
    </source>
</evidence>
<evidence type="ECO:0000259" key="4">
    <source>
        <dbReference type="Pfam" id="PF08341"/>
    </source>
</evidence>
<keyword evidence="2" id="KW-1133">Transmembrane helix</keyword>
<organism evidence="5 6">
    <name type="scientific">Marinactinospora rubrisoli</name>
    <dbReference type="NCBI Taxonomy" id="2715399"/>
    <lineage>
        <taxon>Bacteria</taxon>
        <taxon>Bacillati</taxon>
        <taxon>Actinomycetota</taxon>
        <taxon>Actinomycetes</taxon>
        <taxon>Streptosporangiales</taxon>
        <taxon>Nocardiopsidaceae</taxon>
        <taxon>Marinactinospora</taxon>
    </lineage>
</organism>
<evidence type="ECO:0000256" key="2">
    <source>
        <dbReference type="SAM" id="Phobius"/>
    </source>
</evidence>
<gene>
    <name evidence="5" type="ORF">ACFQRF_08565</name>
</gene>
<evidence type="ECO:0000256" key="3">
    <source>
        <dbReference type="SAM" id="SignalP"/>
    </source>
</evidence>
<keyword evidence="2" id="KW-0812">Transmembrane</keyword>
<feature type="region of interest" description="Disordered" evidence="1">
    <location>
        <begin position="248"/>
        <end position="275"/>
    </location>
</feature>
<protein>
    <submittedName>
        <fullName evidence="5">Thioester domain-containing protein</fullName>
    </submittedName>
</protein>
<evidence type="ECO:0000256" key="1">
    <source>
        <dbReference type="SAM" id="MobiDB-lite"/>
    </source>
</evidence>
<evidence type="ECO:0000313" key="6">
    <source>
        <dbReference type="Proteomes" id="UP001596540"/>
    </source>
</evidence>
<dbReference type="InterPro" id="IPR023849">
    <property type="entry name" value="TQXA_dom"/>
</dbReference>
<reference evidence="6" key="1">
    <citation type="journal article" date="2019" name="Int. J. Syst. Evol. Microbiol.">
        <title>The Global Catalogue of Microorganisms (GCM) 10K type strain sequencing project: providing services to taxonomists for standard genome sequencing and annotation.</title>
        <authorList>
            <consortium name="The Broad Institute Genomics Platform"/>
            <consortium name="The Broad Institute Genome Sequencing Center for Infectious Disease"/>
            <person name="Wu L."/>
            <person name="Ma J."/>
        </authorList>
    </citation>
    <scope>NUCLEOTIDE SEQUENCE [LARGE SCALE GENOMIC DNA]</scope>
    <source>
        <strain evidence="6">CGMCC 4.7382</strain>
    </source>
</reference>
<feature type="domain" description="Thioester" evidence="4">
    <location>
        <begin position="86"/>
        <end position="188"/>
    </location>
</feature>
<feature type="chain" id="PRO_5047265474" evidence="3">
    <location>
        <begin position="36"/>
        <end position="409"/>
    </location>
</feature>
<feature type="region of interest" description="Disordered" evidence="1">
    <location>
        <begin position="317"/>
        <end position="372"/>
    </location>
</feature>
<comment type="caution">
    <text evidence="5">The sequence shown here is derived from an EMBL/GenBank/DDBJ whole genome shotgun (WGS) entry which is preliminary data.</text>
</comment>
<dbReference type="Proteomes" id="UP001596540">
    <property type="component" value="Unassembled WGS sequence"/>
</dbReference>
<proteinExistence type="predicted"/>
<dbReference type="InterPro" id="IPR013552">
    <property type="entry name" value="Thioester_dom"/>
</dbReference>
<feature type="signal peptide" evidence="3">
    <location>
        <begin position="1"/>
        <end position="35"/>
    </location>
</feature>
<dbReference type="RefSeq" id="WP_379870270.1">
    <property type="nucleotide sequence ID" value="NZ_JBHTBH010000003.1"/>
</dbReference>
<dbReference type="NCBIfam" id="TIGR03934">
    <property type="entry name" value="TQXA_dom"/>
    <property type="match status" value="1"/>
</dbReference>
<feature type="transmembrane region" description="Helical" evidence="2">
    <location>
        <begin position="373"/>
        <end position="396"/>
    </location>
</feature>
<dbReference type="EMBL" id="JBHTBH010000003">
    <property type="protein sequence ID" value="MFC7327796.1"/>
    <property type="molecule type" value="Genomic_DNA"/>
</dbReference>